<dbReference type="OrthoDB" id="707849at2"/>
<evidence type="ECO:0000313" key="1">
    <source>
        <dbReference type="EMBL" id="TLV00945.1"/>
    </source>
</evidence>
<protein>
    <submittedName>
        <fullName evidence="1">DUF4302 domain-containing protein</fullName>
    </submittedName>
</protein>
<sequence length="436" mass="47549">MKNSILYLLLLTGAFFSCENSDDTVFEESADARLNAALASYEKQLVEATDGWNAVIYPAGGGSYGFYFKFNDQNRVVMYSDFADASAGTSKESSYRLKAVQTPALIFDTYSYLHVLSDPDSDVNGGNLGEGLRSDFEFSIYPDSVKADRIALVGRKNQSRLVLTRATSAQATAYTSGNVAKSLLFNNITKYQTYFKRVTLGATTYEITLSQNARTIKLSYLSGTTAKTFTTGYYFGADGLTFVTPLVNGSQTITGFSNVNWNANSVQLSFSGGGATGTVTTATKPLIVDVTASKRWWQKPIDSGGEWRTLDAFHINGVDDAYGVKDLKSDADEYVFFVYQPGYNAKYDVFAPVFYSASANQLLLKYGYAPAVPSFLSDGRVVFSEYGTLGPAPTTGAAANSAKLLYDTSGFYLIQTSDETYDMVSAKDAKAWISWQ</sequence>
<dbReference type="InterPro" id="IPR025396">
    <property type="entry name" value="DUF4302"/>
</dbReference>
<comment type="caution">
    <text evidence="1">The sequence shown here is derived from an EMBL/GenBank/DDBJ whole genome shotgun (WGS) entry which is preliminary data.</text>
</comment>
<evidence type="ECO:0000313" key="2">
    <source>
        <dbReference type="Proteomes" id="UP000306402"/>
    </source>
</evidence>
<dbReference type="EMBL" id="VCEJ01000004">
    <property type="protein sequence ID" value="TLV00945.1"/>
    <property type="molecule type" value="Genomic_DNA"/>
</dbReference>
<reference evidence="1 2" key="1">
    <citation type="submission" date="2019-05" db="EMBL/GenBank/DDBJ databases">
        <authorList>
            <person name="Qu J.-H."/>
        </authorList>
    </citation>
    <scope>NUCLEOTIDE SEQUENCE [LARGE SCALE GENOMIC DNA]</scope>
    <source>
        <strain evidence="1 2">T17</strain>
    </source>
</reference>
<organism evidence="1 2">
    <name type="scientific">Dyadobacter luticola</name>
    <dbReference type="NCBI Taxonomy" id="1979387"/>
    <lineage>
        <taxon>Bacteria</taxon>
        <taxon>Pseudomonadati</taxon>
        <taxon>Bacteroidota</taxon>
        <taxon>Cytophagia</taxon>
        <taxon>Cytophagales</taxon>
        <taxon>Spirosomataceae</taxon>
        <taxon>Dyadobacter</taxon>
    </lineage>
</organism>
<dbReference type="RefSeq" id="WP_138366317.1">
    <property type="nucleotide sequence ID" value="NZ_VCEJ01000004.1"/>
</dbReference>
<dbReference type="Pfam" id="PF14135">
    <property type="entry name" value="DUF4302"/>
    <property type="match status" value="1"/>
</dbReference>
<dbReference type="Proteomes" id="UP000306402">
    <property type="component" value="Unassembled WGS sequence"/>
</dbReference>
<accession>A0A5R9KXY5</accession>
<proteinExistence type="predicted"/>
<dbReference type="PROSITE" id="PS51257">
    <property type="entry name" value="PROKAR_LIPOPROTEIN"/>
    <property type="match status" value="1"/>
</dbReference>
<gene>
    <name evidence="1" type="ORF">FEN17_15880</name>
</gene>
<name>A0A5R9KXY5_9BACT</name>
<dbReference type="AlphaFoldDB" id="A0A5R9KXY5"/>
<keyword evidence="2" id="KW-1185">Reference proteome</keyword>